<organism evidence="1 2">
    <name type="scientific">Panagrolaimus sp. PS1159</name>
    <dbReference type="NCBI Taxonomy" id="55785"/>
    <lineage>
        <taxon>Eukaryota</taxon>
        <taxon>Metazoa</taxon>
        <taxon>Ecdysozoa</taxon>
        <taxon>Nematoda</taxon>
        <taxon>Chromadorea</taxon>
        <taxon>Rhabditida</taxon>
        <taxon>Tylenchina</taxon>
        <taxon>Panagrolaimomorpha</taxon>
        <taxon>Panagrolaimoidea</taxon>
        <taxon>Panagrolaimidae</taxon>
        <taxon>Panagrolaimus</taxon>
    </lineage>
</organism>
<evidence type="ECO:0000313" key="2">
    <source>
        <dbReference type="WBParaSite" id="PS1159_v2.g2143.t1"/>
    </source>
</evidence>
<dbReference type="WBParaSite" id="PS1159_v2.g2143.t1">
    <property type="protein sequence ID" value="PS1159_v2.g2143.t1"/>
    <property type="gene ID" value="PS1159_v2.g2143"/>
</dbReference>
<sequence length="140" mass="14725">MDSASLSSDSSRNVAVGTDGVSHGFSLSFDSGRNASVGIDGDSLSAKNVNGLRAPSVANTVGSPRTENNICDENVEGLRAPRTENNVESSRAGNIIFGDGIEIETVRDEINVEQQIPENSGAAEPEFMEVVVDKVIDVDE</sequence>
<dbReference type="Proteomes" id="UP000887580">
    <property type="component" value="Unplaced"/>
</dbReference>
<protein>
    <submittedName>
        <fullName evidence="2">Uncharacterized protein</fullName>
    </submittedName>
</protein>
<reference evidence="2" key="1">
    <citation type="submission" date="2022-11" db="UniProtKB">
        <authorList>
            <consortium name="WormBaseParasite"/>
        </authorList>
    </citation>
    <scope>IDENTIFICATION</scope>
</reference>
<proteinExistence type="predicted"/>
<evidence type="ECO:0000313" key="1">
    <source>
        <dbReference type="Proteomes" id="UP000887580"/>
    </source>
</evidence>
<accession>A0AC35FXE8</accession>
<name>A0AC35FXE8_9BILA</name>